<evidence type="ECO:0008006" key="3">
    <source>
        <dbReference type="Google" id="ProtNLM"/>
    </source>
</evidence>
<dbReference type="Proteomes" id="UP000184268">
    <property type="component" value="Unassembled WGS sequence"/>
</dbReference>
<dbReference type="AlphaFoldDB" id="A0A1M5YD00"/>
<protein>
    <recommendedName>
        <fullName evidence="3">DUF2913 family protein</fullName>
    </recommendedName>
</protein>
<proteinExistence type="predicted"/>
<reference evidence="1 2" key="1">
    <citation type="submission" date="2016-11" db="EMBL/GenBank/DDBJ databases">
        <authorList>
            <person name="Jaros S."/>
            <person name="Januszkiewicz K."/>
            <person name="Wedrychowicz H."/>
        </authorList>
    </citation>
    <scope>NUCLEOTIDE SEQUENCE [LARGE SCALE GENOMIC DNA]</scope>
    <source>
        <strain evidence="1 2">DSM 16917</strain>
    </source>
</reference>
<gene>
    <name evidence="1" type="ORF">SAMN02745129_4050</name>
</gene>
<evidence type="ECO:0000313" key="1">
    <source>
        <dbReference type="EMBL" id="SHI09403.1"/>
    </source>
</evidence>
<name>A0A1M5YD00_9GAMM</name>
<dbReference type="Pfam" id="PF11140">
    <property type="entry name" value="DUF2913"/>
    <property type="match status" value="1"/>
</dbReference>
<keyword evidence="2" id="KW-1185">Reference proteome</keyword>
<dbReference type="OrthoDB" id="5814407at2"/>
<evidence type="ECO:0000313" key="2">
    <source>
        <dbReference type="Proteomes" id="UP000184268"/>
    </source>
</evidence>
<dbReference type="STRING" id="299255.SAMN02745129_4050"/>
<dbReference type="RefSeq" id="WP_067663775.1">
    <property type="nucleotide sequence ID" value="NZ_FQXG01000007.1"/>
</dbReference>
<organism evidence="1 2">
    <name type="scientific">Ferrimonas marina</name>
    <dbReference type="NCBI Taxonomy" id="299255"/>
    <lineage>
        <taxon>Bacteria</taxon>
        <taxon>Pseudomonadati</taxon>
        <taxon>Pseudomonadota</taxon>
        <taxon>Gammaproteobacteria</taxon>
        <taxon>Alteromonadales</taxon>
        <taxon>Ferrimonadaceae</taxon>
        <taxon>Ferrimonas</taxon>
    </lineage>
</organism>
<sequence>MTSPFALDILSLAQQGLTELAQSQAKGRTAKSPASEAHYFSAWVTLAIKQKRFPHSSAAQLKAWQKQARTKGQGAALKQVFEQIVATYGPLFENPEKPVSMRQFEALAEQLDEAGWVVEPEQEIDGTFVHHTDGQGSLVLCARQQKEHFVDDDALVKPVSLYVRGDMRAFVQLAFDQGLLLHKVTDYKSKVKYHGEYLVYPGNRGTILAELIQPGQ</sequence>
<dbReference type="EMBL" id="FQXG01000007">
    <property type="protein sequence ID" value="SHI09403.1"/>
    <property type="molecule type" value="Genomic_DNA"/>
</dbReference>
<accession>A0A1M5YD00</accession>
<dbReference type="InterPro" id="IPR021316">
    <property type="entry name" value="DUF2913"/>
</dbReference>